<organism evidence="5 6">
    <name type="scientific">Cinchona calisaya</name>
    <dbReference type="NCBI Taxonomy" id="153742"/>
    <lineage>
        <taxon>Eukaryota</taxon>
        <taxon>Viridiplantae</taxon>
        <taxon>Streptophyta</taxon>
        <taxon>Embryophyta</taxon>
        <taxon>Tracheophyta</taxon>
        <taxon>Spermatophyta</taxon>
        <taxon>Magnoliopsida</taxon>
        <taxon>eudicotyledons</taxon>
        <taxon>Gunneridae</taxon>
        <taxon>Pentapetalae</taxon>
        <taxon>asterids</taxon>
        <taxon>lamiids</taxon>
        <taxon>Gentianales</taxon>
        <taxon>Rubiaceae</taxon>
        <taxon>Cinchonoideae</taxon>
        <taxon>Cinchoneae</taxon>
        <taxon>Cinchona</taxon>
    </lineage>
</organism>
<accession>A0ABD3A6U7</accession>
<dbReference type="AlphaFoldDB" id="A0ABD3A6U7"/>
<name>A0ABD3A6U7_9GENT</name>
<evidence type="ECO:0000256" key="3">
    <source>
        <dbReference type="ARBA" id="ARBA00025428"/>
    </source>
</evidence>
<dbReference type="InterPro" id="IPR036104">
    <property type="entry name" value="BFN_sf"/>
</dbReference>
<evidence type="ECO:0000313" key="6">
    <source>
        <dbReference type="Proteomes" id="UP001630127"/>
    </source>
</evidence>
<keyword evidence="2" id="KW-0378">Hydrolase</keyword>
<evidence type="ECO:0000259" key="4">
    <source>
        <dbReference type="PROSITE" id="PS51658"/>
    </source>
</evidence>
<evidence type="ECO:0000313" key="5">
    <source>
        <dbReference type="EMBL" id="KAL3527263.1"/>
    </source>
</evidence>
<dbReference type="SUPFAM" id="SSF103256">
    <property type="entry name" value="Hypothetical protein TM0160"/>
    <property type="match status" value="1"/>
</dbReference>
<dbReference type="PANTHER" id="PTHR15160:SF1">
    <property type="entry name" value="VON HIPPEL-LINDAU DISEASE TUMOR SUPPRESSOR"/>
    <property type="match status" value="1"/>
</dbReference>
<reference evidence="5 6" key="1">
    <citation type="submission" date="2024-11" db="EMBL/GenBank/DDBJ databases">
        <title>A near-complete genome assembly of Cinchona calisaya.</title>
        <authorList>
            <person name="Lian D.C."/>
            <person name="Zhao X.W."/>
            <person name="Wei L."/>
        </authorList>
    </citation>
    <scope>NUCLEOTIDE SEQUENCE [LARGE SCALE GENOMIC DNA]</scope>
    <source>
        <tissue evidence="5">Nenye</tissue>
    </source>
</reference>
<comment type="caution">
    <text evidence="5">The sequence shown here is derived from an EMBL/GenBank/DDBJ whole genome shotgun (WGS) entry which is preliminary data.</text>
</comment>
<comment type="similarity">
    <text evidence="1">Belongs to the bifunctional nuclease family.</text>
</comment>
<gene>
    <name evidence="5" type="ORF">ACH5RR_011919</name>
</gene>
<dbReference type="InterPro" id="IPR003729">
    <property type="entry name" value="Bi_nuclease_dom"/>
</dbReference>
<feature type="domain" description="BFN" evidence="4">
    <location>
        <begin position="149"/>
        <end position="286"/>
    </location>
</feature>
<dbReference type="Gene3D" id="3.10.690.10">
    <property type="entry name" value="Bifunctional nuclease domain"/>
    <property type="match status" value="1"/>
</dbReference>
<keyword evidence="6" id="KW-1185">Reference proteome</keyword>
<dbReference type="GO" id="GO:0004518">
    <property type="term" value="F:nuclease activity"/>
    <property type="evidence" value="ECO:0007669"/>
    <property type="project" value="UniProtKB-UniRule"/>
</dbReference>
<evidence type="ECO:0000256" key="1">
    <source>
        <dbReference type="ARBA" id="ARBA00009095"/>
    </source>
</evidence>
<dbReference type="PROSITE" id="PS51658">
    <property type="entry name" value="BFN"/>
    <property type="match status" value="1"/>
</dbReference>
<evidence type="ECO:0000256" key="2">
    <source>
        <dbReference type="ARBA" id="ARBA00022722"/>
    </source>
</evidence>
<dbReference type="Pfam" id="PF02577">
    <property type="entry name" value="BFN_dom"/>
    <property type="match status" value="1"/>
</dbReference>
<keyword evidence="2" id="KW-0540">Nuclease</keyword>
<dbReference type="Proteomes" id="UP001630127">
    <property type="component" value="Unassembled WGS sequence"/>
</dbReference>
<proteinExistence type="inferred from homology"/>
<protein>
    <recommendedName>
        <fullName evidence="4">BFN domain-containing protein</fullName>
    </recommendedName>
</protein>
<dbReference type="PANTHER" id="PTHR15160">
    <property type="entry name" value="VON HIPPEL-LINDAU PROTEIN"/>
    <property type="match status" value="1"/>
</dbReference>
<comment type="function">
    <text evidence="3">Bifunctional nuclease with both RNase and DNase activities. Involved in basal defense response. Participates in abscisic acid-derived callose deposition following infection by a necrotrophic pathogen.</text>
</comment>
<sequence length="352" mass="40092">MKSAPVSLLPTMLGRTHLNFCTIAGVGASSTDQTNVGRPISSSHFYSSNRVQFSFRFLNSRKERHCIWGGFTKEKFKTAPTISCNASSRSFSRRSNNSDDDDDDDGYVEAIVLISETISHHRMRIRGFREETEWQSSLHLGPFSIQPKDPRSQRHSIVSGFLRRFENPTIFLKISCDGDFVLPIIVGENAVEKLIDIFHEDDRGDCANQFQLVRNLMQKFGYEVKMVRITERVVNTYFSRIYFHKPGETKIFSVDARPSDAINVAKRCKAPIYVNKQIVLADATRISFGQGRMSIRSGYDVSLDSAADGPDLLSEELNMVRNMNLAAEEERYSDAAMWRDKLMKLRELKYGL</sequence>
<dbReference type="EMBL" id="JBJUIK010000005">
    <property type="protein sequence ID" value="KAL3527263.1"/>
    <property type="molecule type" value="Genomic_DNA"/>
</dbReference>